<name>A0A023DJ31_9BACL</name>
<dbReference type="AlphaFoldDB" id="A0A023DJ31"/>
<dbReference type="Proteomes" id="UP000023561">
    <property type="component" value="Unassembled WGS sequence"/>
</dbReference>
<keyword evidence="2" id="KW-1185">Reference proteome</keyword>
<proteinExistence type="predicted"/>
<sequence>MTKENEMKNSVDAPSVQETMEDIWHETCGTWKNCNESNVESFLSKCLEHNIDPQYCMNWITQHSDQIPNQSAVLDKAREWVNQHTSTGSPISVSNQMMD</sequence>
<accession>A0A023DJ31</accession>
<gene>
    <name evidence="1" type="ORF">GCA01S_064_00040</name>
</gene>
<protein>
    <submittedName>
        <fullName evidence="1">Uncharacterized protein</fullName>
    </submittedName>
</protein>
<organism evidence="1 2">
    <name type="scientific">Parageobacillus caldoxylosilyticus NBRC 107762</name>
    <dbReference type="NCBI Taxonomy" id="1220594"/>
    <lineage>
        <taxon>Bacteria</taxon>
        <taxon>Bacillati</taxon>
        <taxon>Bacillota</taxon>
        <taxon>Bacilli</taxon>
        <taxon>Bacillales</taxon>
        <taxon>Anoxybacillaceae</taxon>
        <taxon>Saccharococcus</taxon>
    </lineage>
</organism>
<dbReference type="GeneID" id="301194928"/>
<comment type="caution">
    <text evidence="1">The sequence shown here is derived from an EMBL/GenBank/DDBJ whole genome shotgun (WGS) entry which is preliminary data.</text>
</comment>
<reference evidence="1 2" key="1">
    <citation type="submission" date="2014-04" db="EMBL/GenBank/DDBJ databases">
        <title>Whole genome shotgun sequence of Geobacillus caldoxylosilyticus NBRC 107762.</title>
        <authorList>
            <person name="Hosoyama A."/>
            <person name="Hosoyama Y."/>
            <person name="Katano-Makiyama Y."/>
            <person name="Tsuchikane K."/>
            <person name="Ohji S."/>
            <person name="Ichikawa N."/>
            <person name="Yamazoe A."/>
            <person name="Fujita N."/>
        </authorList>
    </citation>
    <scope>NUCLEOTIDE SEQUENCE [LARGE SCALE GENOMIC DNA]</scope>
    <source>
        <strain evidence="1 2">NBRC 107762</strain>
    </source>
</reference>
<dbReference type="RefSeq" id="WP_017435406.1">
    <property type="nucleotide sequence ID" value="NZ_BAWO01000064.1"/>
</dbReference>
<evidence type="ECO:0000313" key="2">
    <source>
        <dbReference type="Proteomes" id="UP000023561"/>
    </source>
</evidence>
<evidence type="ECO:0000313" key="1">
    <source>
        <dbReference type="EMBL" id="GAJ41305.1"/>
    </source>
</evidence>
<dbReference type="EMBL" id="BAWO01000064">
    <property type="protein sequence ID" value="GAJ41305.1"/>
    <property type="molecule type" value="Genomic_DNA"/>
</dbReference>